<dbReference type="Pfam" id="PF07859">
    <property type="entry name" value="Abhydrolase_3"/>
    <property type="match status" value="1"/>
</dbReference>
<dbReference type="GeneID" id="92038294"/>
<feature type="domain" description="Alpha/beta hydrolase fold-3" evidence="2">
    <location>
        <begin position="78"/>
        <end position="289"/>
    </location>
</feature>
<dbReference type="Gene3D" id="3.40.50.1820">
    <property type="entry name" value="alpha/beta hydrolase"/>
    <property type="match status" value="1"/>
</dbReference>
<dbReference type="RefSeq" id="XP_066675007.1">
    <property type="nucleotide sequence ID" value="XM_066805234.1"/>
</dbReference>
<dbReference type="InterPro" id="IPR013094">
    <property type="entry name" value="AB_hydrolase_3"/>
</dbReference>
<proteinExistence type="predicted"/>
<keyword evidence="4" id="KW-1185">Reference proteome</keyword>
<evidence type="ECO:0000313" key="4">
    <source>
        <dbReference type="Proteomes" id="UP001433268"/>
    </source>
</evidence>
<name>A0ABR1XCA6_9PEZI</name>
<gene>
    <name evidence="3" type="ORF">PG997_000919</name>
</gene>
<dbReference type="PANTHER" id="PTHR48081">
    <property type="entry name" value="AB HYDROLASE SUPERFAMILY PROTEIN C4A8.06C"/>
    <property type="match status" value="1"/>
</dbReference>
<dbReference type="InterPro" id="IPR050300">
    <property type="entry name" value="GDXG_lipolytic_enzyme"/>
</dbReference>
<protein>
    <submittedName>
        <fullName evidence="3">Esterase lipase</fullName>
    </submittedName>
</protein>
<dbReference type="PANTHER" id="PTHR48081:SF8">
    <property type="entry name" value="ALPHA_BETA HYDROLASE FOLD-3 DOMAIN-CONTAINING PROTEIN-RELATED"/>
    <property type="match status" value="1"/>
</dbReference>
<evidence type="ECO:0000256" key="1">
    <source>
        <dbReference type="ARBA" id="ARBA00022801"/>
    </source>
</evidence>
<comment type="caution">
    <text evidence="3">The sequence shown here is derived from an EMBL/GenBank/DDBJ whole genome shotgun (WGS) entry which is preliminary data.</text>
</comment>
<evidence type="ECO:0000259" key="2">
    <source>
        <dbReference type="Pfam" id="PF07859"/>
    </source>
</evidence>
<dbReference type="Proteomes" id="UP001433268">
    <property type="component" value="Unassembled WGS sequence"/>
</dbReference>
<keyword evidence="1" id="KW-0378">Hydrolase</keyword>
<reference evidence="3 4" key="1">
    <citation type="submission" date="2023-01" db="EMBL/GenBank/DDBJ databases">
        <title>Analysis of 21 Apiospora genomes using comparative genomics revels a genus with tremendous synthesis potential of carbohydrate active enzymes and secondary metabolites.</title>
        <authorList>
            <person name="Sorensen T."/>
        </authorList>
    </citation>
    <scope>NUCLEOTIDE SEQUENCE [LARGE SCALE GENOMIC DNA]</scope>
    <source>
        <strain evidence="3 4">CBS 114990</strain>
    </source>
</reference>
<organism evidence="3 4">
    <name type="scientific">Apiospora hydei</name>
    <dbReference type="NCBI Taxonomy" id="1337664"/>
    <lineage>
        <taxon>Eukaryota</taxon>
        <taxon>Fungi</taxon>
        <taxon>Dikarya</taxon>
        <taxon>Ascomycota</taxon>
        <taxon>Pezizomycotina</taxon>
        <taxon>Sordariomycetes</taxon>
        <taxon>Xylariomycetidae</taxon>
        <taxon>Amphisphaeriales</taxon>
        <taxon>Apiosporaceae</taxon>
        <taxon>Apiospora</taxon>
    </lineage>
</organism>
<dbReference type="SUPFAM" id="SSF53474">
    <property type="entry name" value="alpha/beta-Hydrolases"/>
    <property type="match status" value="1"/>
</dbReference>
<accession>A0ABR1XCA6</accession>
<sequence length="318" mass="35009">MASQPYLDPLNQAFADMTATMPGLETLPLEELRESLEKLNEHEKLPGVNRNMVKTPVANGIDTWIYTPTGAKGPLPYIFYVHGGGFMVGNINFYDSIVTDLVLRTGYAVVFPEYTLSPEVTWPTQQEQCFTVLEWMVHCGTCHNLIPDKFAIVGDSAGGLLIFNMNVMAHQKALTIPYNILLGPVASMDYRSQPTPSRYEFWNGPFLTTAGMERFVDTYAPDGTVDRTSELASPSAHLSDEVAAKFAPTLIVTSSADVLRDEGEALGERLQRAGRDVAVFRAHGQVHVAVAIDMIRTGPTPKMIMTLITAALKERLGR</sequence>
<dbReference type="EMBL" id="JAQQWN010000002">
    <property type="protein sequence ID" value="KAK8094234.1"/>
    <property type="molecule type" value="Genomic_DNA"/>
</dbReference>
<dbReference type="InterPro" id="IPR029058">
    <property type="entry name" value="AB_hydrolase_fold"/>
</dbReference>
<evidence type="ECO:0000313" key="3">
    <source>
        <dbReference type="EMBL" id="KAK8094234.1"/>
    </source>
</evidence>